<protein>
    <submittedName>
        <fullName evidence="1">Plasmid maintenance system protein</fullName>
    </submittedName>
</protein>
<dbReference type="GO" id="GO:0003677">
    <property type="term" value="F:DNA binding"/>
    <property type="evidence" value="ECO:0007669"/>
    <property type="project" value="InterPro"/>
</dbReference>
<dbReference type="PANTHER" id="PTHR40266">
    <property type="entry name" value="TOXIN HIGB-1"/>
    <property type="match status" value="1"/>
</dbReference>
<dbReference type="EMBL" id="CP000350">
    <property type="protein sequence ID" value="ABJ75615.1"/>
    <property type="molecule type" value="Genomic_DNA"/>
</dbReference>
<gene>
    <name evidence="1" type="ordered locus">LBJ_0974</name>
</gene>
<accession>Q04U05</accession>
<dbReference type="AlphaFoldDB" id="Q04U05"/>
<dbReference type="Gene3D" id="1.10.260.40">
    <property type="entry name" value="lambda repressor-like DNA-binding domains"/>
    <property type="match status" value="1"/>
</dbReference>
<dbReference type="Proteomes" id="UP000000656">
    <property type="component" value="Chromosome 1"/>
</dbReference>
<dbReference type="HOGENOM" id="CLU_1198568_0_0_12"/>
<proteinExistence type="predicted"/>
<sequence length="231" mass="27470">MTLLIFLVLFLEVIENFTSFETEKIWKGEYSKKISRRNTNSRKEKLRTLNNTFSIEDLKSPPGNRLEMLKRNRKDQYNIRINDQWRICFRWSGSNALNIEIVDYHDEVKIMKRLLNIHLGSVLEEELLIPLEISAYRLAKEIGIPHARISQIIQKNVVYPQTPQFGFLNFLEPTPQFWLELQNDYISKKKRSKKERIRDDSSVSKGRWSFESLELVPKPQNVRTPTRAFQQ</sequence>
<dbReference type="InterPro" id="IPR010982">
    <property type="entry name" value="Lambda_DNA-bd_dom_sf"/>
</dbReference>
<organism evidence="1 2">
    <name type="scientific">Leptospira borgpetersenii serovar Hardjo-bovis (strain JB197)</name>
    <dbReference type="NCBI Taxonomy" id="355277"/>
    <lineage>
        <taxon>Bacteria</taxon>
        <taxon>Pseudomonadati</taxon>
        <taxon>Spirochaetota</taxon>
        <taxon>Spirochaetia</taxon>
        <taxon>Leptospirales</taxon>
        <taxon>Leptospiraceae</taxon>
        <taxon>Leptospira</taxon>
    </lineage>
</organism>
<dbReference type="InterPro" id="IPR035093">
    <property type="entry name" value="RelE/ParE_toxin_dom_sf"/>
</dbReference>
<dbReference type="InterPro" id="IPR007711">
    <property type="entry name" value="HigB-1"/>
</dbReference>
<dbReference type="PANTHER" id="PTHR40266:SF2">
    <property type="entry name" value="TOXIN HIGB-1"/>
    <property type="match status" value="1"/>
</dbReference>
<name>Q04U05_LEPBJ</name>
<dbReference type="SUPFAM" id="SSF143011">
    <property type="entry name" value="RelE-like"/>
    <property type="match status" value="1"/>
</dbReference>
<evidence type="ECO:0000313" key="1">
    <source>
        <dbReference type="EMBL" id="ABJ75615.1"/>
    </source>
</evidence>
<dbReference type="KEGG" id="lbj:LBJ_0974"/>
<evidence type="ECO:0000313" key="2">
    <source>
        <dbReference type="Proteomes" id="UP000000656"/>
    </source>
</evidence>
<dbReference type="SUPFAM" id="SSF47413">
    <property type="entry name" value="lambda repressor-like DNA-binding domains"/>
    <property type="match status" value="1"/>
</dbReference>
<dbReference type="Gene3D" id="3.30.2310.20">
    <property type="entry name" value="RelE-like"/>
    <property type="match status" value="1"/>
</dbReference>
<dbReference type="Pfam" id="PF05015">
    <property type="entry name" value="HigB-like_toxin"/>
    <property type="match status" value="1"/>
</dbReference>
<reference evidence="1 2" key="1">
    <citation type="journal article" date="2006" name="Proc. Natl. Acad. Sci. U.S.A.">
        <title>Genome reduction in Leptospira borgpetersenii reflects limited transmission potential.</title>
        <authorList>
            <person name="Bulach D.M."/>
            <person name="Zuerner R.L."/>
            <person name="Wilson P."/>
            <person name="Seemann T."/>
            <person name="McGrath A."/>
            <person name="Cullen P.A."/>
            <person name="Davis J."/>
            <person name="Johnson M."/>
            <person name="Kuczek E."/>
            <person name="Alt D.P."/>
            <person name="Peterson-Burch B."/>
            <person name="Coppel R.L."/>
            <person name="Rood J.I."/>
            <person name="Davies J.K."/>
            <person name="Adler B."/>
        </authorList>
    </citation>
    <scope>NUCLEOTIDE SEQUENCE [LARGE SCALE GENOMIC DNA]</scope>
    <source>
        <strain evidence="1 2">JB197</strain>
    </source>
</reference>